<dbReference type="PROSITE" id="PS51061">
    <property type="entry name" value="R3H"/>
    <property type="match status" value="1"/>
</dbReference>
<dbReference type="SUPFAM" id="SSF82708">
    <property type="entry name" value="R3H domain"/>
    <property type="match status" value="1"/>
</dbReference>
<dbReference type="InterPro" id="IPR038008">
    <property type="entry name" value="Jag_KH"/>
</dbReference>
<keyword evidence="2" id="KW-0694">RNA-binding</keyword>
<dbReference type="Proteomes" id="UP000434036">
    <property type="component" value="Unassembled WGS sequence"/>
</dbReference>
<dbReference type="InterPro" id="IPR034079">
    <property type="entry name" value="R3H_KhpB"/>
</dbReference>
<gene>
    <name evidence="7" type="ORF">GSF08_01645</name>
</gene>
<dbReference type="Pfam" id="PF13083">
    <property type="entry name" value="KH_KhpA-B"/>
    <property type="match status" value="1"/>
</dbReference>
<dbReference type="Gene3D" id="3.30.1370.50">
    <property type="entry name" value="R3H-like domain"/>
    <property type="match status" value="1"/>
</dbReference>
<protein>
    <submittedName>
        <fullName evidence="7">KH domain-containing protein</fullName>
    </submittedName>
</protein>
<dbReference type="InterPro" id="IPR001374">
    <property type="entry name" value="R3H_dom"/>
</dbReference>
<feature type="domain" description="R3H" evidence="6">
    <location>
        <begin position="135"/>
        <end position="201"/>
    </location>
</feature>
<organism evidence="7 8">
    <name type="scientific">Copranaerobaculum intestinale</name>
    <dbReference type="NCBI Taxonomy" id="2692629"/>
    <lineage>
        <taxon>Bacteria</taxon>
        <taxon>Bacillati</taxon>
        <taxon>Bacillota</taxon>
        <taxon>Erysipelotrichia</taxon>
        <taxon>Erysipelotrichales</taxon>
        <taxon>Erysipelotrichaceae</taxon>
        <taxon>Copranaerobaculum</taxon>
    </lineage>
</organism>
<dbReference type="CDD" id="cd02414">
    <property type="entry name" value="KH-II_Jag"/>
    <property type="match status" value="1"/>
</dbReference>
<proteinExistence type="predicted"/>
<dbReference type="InterPro" id="IPR015946">
    <property type="entry name" value="KH_dom-like_a/b"/>
</dbReference>
<dbReference type="GO" id="GO:0071555">
    <property type="term" value="P:cell wall organization"/>
    <property type="evidence" value="ECO:0007669"/>
    <property type="project" value="UniProtKB-KW"/>
</dbReference>
<accession>A0A6N8UA05</accession>
<dbReference type="PANTHER" id="PTHR35800:SF1">
    <property type="entry name" value="RNA-BINDING PROTEIN KHPB"/>
    <property type="match status" value="1"/>
</dbReference>
<evidence type="ECO:0000256" key="2">
    <source>
        <dbReference type="ARBA" id="ARBA00022884"/>
    </source>
</evidence>
<dbReference type="SMART" id="SM01245">
    <property type="entry name" value="Jag_N"/>
    <property type="match status" value="1"/>
</dbReference>
<dbReference type="InterPro" id="IPR032782">
    <property type="entry name" value="KhpB_N"/>
</dbReference>
<evidence type="ECO:0000313" key="8">
    <source>
        <dbReference type="Proteomes" id="UP000434036"/>
    </source>
</evidence>
<keyword evidence="1" id="KW-0963">Cytoplasm</keyword>
<keyword evidence="3" id="KW-0133">Cell shape</keyword>
<evidence type="ECO:0000259" key="6">
    <source>
        <dbReference type="PROSITE" id="PS51061"/>
    </source>
</evidence>
<dbReference type="GO" id="GO:0008360">
    <property type="term" value="P:regulation of cell shape"/>
    <property type="evidence" value="ECO:0007669"/>
    <property type="project" value="UniProtKB-KW"/>
</dbReference>
<comment type="caution">
    <text evidence="7">The sequence shown here is derived from an EMBL/GenBank/DDBJ whole genome shotgun (WGS) entry which is preliminary data.</text>
</comment>
<dbReference type="SMART" id="SM00393">
    <property type="entry name" value="R3H"/>
    <property type="match status" value="1"/>
</dbReference>
<dbReference type="RefSeq" id="WP_160624132.1">
    <property type="nucleotide sequence ID" value="NZ_WUUQ01000001.1"/>
</dbReference>
<dbReference type="InterPro" id="IPR036867">
    <property type="entry name" value="R3H_dom_sf"/>
</dbReference>
<keyword evidence="4" id="KW-0143">Chaperone</keyword>
<dbReference type="GO" id="GO:0003723">
    <property type="term" value="F:RNA binding"/>
    <property type="evidence" value="ECO:0007669"/>
    <property type="project" value="UniProtKB-KW"/>
</dbReference>
<keyword evidence="8" id="KW-1185">Reference proteome</keyword>
<sequence length="206" mass="23411">MEIYTGKNLEELLQEAARRKNTSVENLTYNVIEEKKGFLGLGGEVSATVYCEQDIQNFIKEYLQTYFENIEMEVTVEVINDDGFYRVTLNAENNAILIGRNGQTLQSLNSILKSAASSEFKKRIGLLIDINGYKEEKYHKICALAGRVAKTVQRTKTDALLDPMPADERKAIHNYLTNMRYVSTVSEGEGNQRRIKIVYNPGKEDN</sequence>
<dbReference type="Pfam" id="PF14804">
    <property type="entry name" value="Jag_N"/>
    <property type="match status" value="1"/>
</dbReference>
<evidence type="ECO:0000313" key="7">
    <source>
        <dbReference type="EMBL" id="MXQ72647.1"/>
    </source>
</evidence>
<dbReference type="PANTHER" id="PTHR35800">
    <property type="entry name" value="PROTEIN JAG"/>
    <property type="match status" value="1"/>
</dbReference>
<reference evidence="7 8" key="2">
    <citation type="submission" date="2020-01" db="EMBL/GenBank/DDBJ databases">
        <title>Clostridiaceae sp. nov. isolated from the gut of human by culturomics.</title>
        <authorList>
            <person name="Chang Y."/>
        </authorList>
    </citation>
    <scope>NUCLEOTIDE SEQUENCE [LARGE SCALE GENOMIC DNA]</scope>
    <source>
        <strain evidence="7 8">DONG20-135</strain>
    </source>
</reference>
<dbReference type="Pfam" id="PF01424">
    <property type="entry name" value="R3H"/>
    <property type="match status" value="1"/>
</dbReference>
<dbReference type="Gene3D" id="3.30.300.20">
    <property type="match status" value="1"/>
</dbReference>
<dbReference type="AlphaFoldDB" id="A0A6N8UA05"/>
<dbReference type="Gene3D" id="3.30.30.80">
    <property type="entry name" value="probable RNA-binding protein from clostridium symbiosum atcc 14940"/>
    <property type="match status" value="1"/>
</dbReference>
<keyword evidence="5" id="KW-0961">Cell wall biogenesis/degradation</keyword>
<dbReference type="InterPro" id="IPR039247">
    <property type="entry name" value="KhpB"/>
</dbReference>
<evidence type="ECO:0000256" key="5">
    <source>
        <dbReference type="ARBA" id="ARBA00023316"/>
    </source>
</evidence>
<evidence type="ECO:0000256" key="1">
    <source>
        <dbReference type="ARBA" id="ARBA00022490"/>
    </source>
</evidence>
<name>A0A6N8UA05_9FIRM</name>
<dbReference type="CDD" id="cd02644">
    <property type="entry name" value="R3H_jag"/>
    <property type="match status" value="1"/>
</dbReference>
<evidence type="ECO:0000256" key="3">
    <source>
        <dbReference type="ARBA" id="ARBA00022960"/>
    </source>
</evidence>
<dbReference type="InterPro" id="IPR038247">
    <property type="entry name" value="Jag_N_dom_sf"/>
</dbReference>
<reference evidence="7 8" key="1">
    <citation type="submission" date="2019-12" db="EMBL/GenBank/DDBJ databases">
        <authorList>
            <person name="Yang R."/>
        </authorList>
    </citation>
    <scope>NUCLEOTIDE SEQUENCE [LARGE SCALE GENOMIC DNA]</scope>
    <source>
        <strain evidence="7 8">DONG20-135</strain>
    </source>
</reference>
<dbReference type="EMBL" id="WUUQ01000001">
    <property type="protein sequence ID" value="MXQ72647.1"/>
    <property type="molecule type" value="Genomic_DNA"/>
</dbReference>
<evidence type="ECO:0000256" key="4">
    <source>
        <dbReference type="ARBA" id="ARBA00023186"/>
    </source>
</evidence>